<organism evidence="4 5">
    <name type="scientific">Heliocybe sulcata</name>
    <dbReference type="NCBI Taxonomy" id="5364"/>
    <lineage>
        <taxon>Eukaryota</taxon>
        <taxon>Fungi</taxon>
        <taxon>Dikarya</taxon>
        <taxon>Basidiomycota</taxon>
        <taxon>Agaricomycotina</taxon>
        <taxon>Agaricomycetes</taxon>
        <taxon>Gloeophyllales</taxon>
        <taxon>Gloeophyllaceae</taxon>
        <taxon>Heliocybe</taxon>
    </lineage>
</organism>
<comment type="similarity">
    <text evidence="1">Belongs to the short-chain dehydrogenases/reductases (SDR) family.</text>
</comment>
<dbReference type="Gene3D" id="3.40.50.720">
    <property type="entry name" value="NAD(P)-binding Rossmann-like Domain"/>
    <property type="match status" value="1"/>
</dbReference>
<dbReference type="SUPFAM" id="SSF51735">
    <property type="entry name" value="NAD(P)-binding Rossmann-fold domains"/>
    <property type="match status" value="1"/>
</dbReference>
<evidence type="ECO:0000313" key="5">
    <source>
        <dbReference type="Proteomes" id="UP000305948"/>
    </source>
</evidence>
<protein>
    <submittedName>
        <fullName evidence="4">NAD(P)-binding protein</fullName>
    </submittedName>
</protein>
<dbReference type="STRING" id="5364.A0A5C3N2K0"/>
<evidence type="ECO:0000256" key="3">
    <source>
        <dbReference type="ARBA" id="ARBA00023002"/>
    </source>
</evidence>
<dbReference type="GO" id="GO:0016491">
    <property type="term" value="F:oxidoreductase activity"/>
    <property type="evidence" value="ECO:0007669"/>
    <property type="project" value="UniProtKB-KW"/>
</dbReference>
<dbReference type="OrthoDB" id="542013at2759"/>
<accession>A0A5C3N2K0</accession>
<dbReference type="InterPro" id="IPR002347">
    <property type="entry name" value="SDR_fam"/>
</dbReference>
<dbReference type="Proteomes" id="UP000305948">
    <property type="component" value="Unassembled WGS sequence"/>
</dbReference>
<dbReference type="AlphaFoldDB" id="A0A5C3N2K0"/>
<evidence type="ECO:0000256" key="2">
    <source>
        <dbReference type="ARBA" id="ARBA00022857"/>
    </source>
</evidence>
<name>A0A5C3N2K0_9AGAM</name>
<reference evidence="4 5" key="1">
    <citation type="journal article" date="2019" name="Nat. Ecol. Evol.">
        <title>Megaphylogeny resolves global patterns of mushroom evolution.</title>
        <authorList>
            <person name="Varga T."/>
            <person name="Krizsan K."/>
            <person name="Foldi C."/>
            <person name="Dima B."/>
            <person name="Sanchez-Garcia M."/>
            <person name="Sanchez-Ramirez S."/>
            <person name="Szollosi G.J."/>
            <person name="Szarkandi J.G."/>
            <person name="Papp V."/>
            <person name="Albert L."/>
            <person name="Andreopoulos W."/>
            <person name="Angelini C."/>
            <person name="Antonin V."/>
            <person name="Barry K.W."/>
            <person name="Bougher N.L."/>
            <person name="Buchanan P."/>
            <person name="Buyck B."/>
            <person name="Bense V."/>
            <person name="Catcheside P."/>
            <person name="Chovatia M."/>
            <person name="Cooper J."/>
            <person name="Damon W."/>
            <person name="Desjardin D."/>
            <person name="Finy P."/>
            <person name="Geml J."/>
            <person name="Haridas S."/>
            <person name="Hughes K."/>
            <person name="Justo A."/>
            <person name="Karasinski D."/>
            <person name="Kautmanova I."/>
            <person name="Kiss B."/>
            <person name="Kocsube S."/>
            <person name="Kotiranta H."/>
            <person name="LaButti K.M."/>
            <person name="Lechner B.E."/>
            <person name="Liimatainen K."/>
            <person name="Lipzen A."/>
            <person name="Lukacs Z."/>
            <person name="Mihaltcheva S."/>
            <person name="Morgado L.N."/>
            <person name="Niskanen T."/>
            <person name="Noordeloos M.E."/>
            <person name="Ohm R.A."/>
            <person name="Ortiz-Santana B."/>
            <person name="Ovrebo C."/>
            <person name="Racz N."/>
            <person name="Riley R."/>
            <person name="Savchenko A."/>
            <person name="Shiryaev A."/>
            <person name="Soop K."/>
            <person name="Spirin V."/>
            <person name="Szebenyi C."/>
            <person name="Tomsovsky M."/>
            <person name="Tulloss R.E."/>
            <person name="Uehling J."/>
            <person name="Grigoriev I.V."/>
            <person name="Vagvolgyi C."/>
            <person name="Papp T."/>
            <person name="Martin F.M."/>
            <person name="Miettinen O."/>
            <person name="Hibbett D.S."/>
            <person name="Nagy L.G."/>
        </authorList>
    </citation>
    <scope>NUCLEOTIDE SEQUENCE [LARGE SCALE GENOMIC DNA]</scope>
    <source>
        <strain evidence="4 5">OMC1185</strain>
    </source>
</reference>
<keyword evidence="5" id="KW-1185">Reference proteome</keyword>
<keyword evidence="3" id="KW-0560">Oxidoreductase</keyword>
<dbReference type="EMBL" id="ML213511">
    <property type="protein sequence ID" value="TFK51507.1"/>
    <property type="molecule type" value="Genomic_DNA"/>
</dbReference>
<dbReference type="PANTHER" id="PTHR24320:SF252">
    <property type="entry name" value="DEHYDROGENASE_REDUCTASE FAMILY PROTEIN, PUTATIVE (AFU_ORTHOLOGUE AFUA_3G08550)-RELATED"/>
    <property type="match status" value="1"/>
</dbReference>
<proteinExistence type="inferred from homology"/>
<gene>
    <name evidence="4" type="ORF">OE88DRAFT_1735402</name>
</gene>
<dbReference type="Pfam" id="PF00106">
    <property type="entry name" value="adh_short"/>
    <property type="match status" value="1"/>
</dbReference>
<keyword evidence="2" id="KW-0521">NADP</keyword>
<sequence>MSTKTNAIAKSTTGAPPLGVSADLTGKTVVVVGANTGIGLAAAKLFATMKASKVVLACRTQEKGKKAVAEVEETTGTKSAELWLVDLAKFSSVVDFADRWEKKATWEETEGWESTLHVNHLSTVLCALLLLPRLLKTASQFSAHTRLVIVSSGAHRATVNEYLRNSPNILKALNDKEKGHLTSRVGPAPMQDLRCNISKLLNIFFTRSLVARLGSTSPVIVSAISPVYCTFEQRIHPRVRDLIEVPILVEQDGKLVPLPERTSEEGAYQLLWAALGPPNPDEIDSIRGAYVYDNQIVSPGEFVLGEDGKESQERIWDETIDGLSGPAPQIKEIVNQYLHYK</sequence>
<dbReference type="PANTHER" id="PTHR24320">
    <property type="entry name" value="RETINOL DEHYDROGENASE"/>
    <property type="match status" value="1"/>
</dbReference>
<evidence type="ECO:0000313" key="4">
    <source>
        <dbReference type="EMBL" id="TFK51507.1"/>
    </source>
</evidence>
<evidence type="ECO:0000256" key="1">
    <source>
        <dbReference type="ARBA" id="ARBA00006484"/>
    </source>
</evidence>
<dbReference type="InterPro" id="IPR036291">
    <property type="entry name" value="NAD(P)-bd_dom_sf"/>
</dbReference>